<protein>
    <recommendedName>
        <fullName evidence="8">RNase H type-1 domain-containing protein</fullName>
    </recommendedName>
</protein>
<dbReference type="OrthoDB" id="8947436at2759"/>
<evidence type="ECO:0000256" key="1">
    <source>
        <dbReference type="ARBA" id="ARBA00022679"/>
    </source>
</evidence>
<evidence type="ECO:0000256" key="7">
    <source>
        <dbReference type="SAM" id="MobiDB-lite"/>
    </source>
</evidence>
<dbReference type="GO" id="GO:0003676">
    <property type="term" value="F:nucleic acid binding"/>
    <property type="evidence" value="ECO:0007669"/>
    <property type="project" value="InterPro"/>
</dbReference>
<dbReference type="Gene3D" id="3.10.20.370">
    <property type="match status" value="1"/>
</dbReference>
<sequence length="681" mass="75173">MGNFIHPRPAAPFQGGHLQPDSPDPSILEGSRKIPTLFSLFLDPGTSSANRLEAHAAAEREIFSSLQPLLRQRCCRSLGEYGPGAYCIILFAEACDSVECSCHCLALCMKDAKFDMGCPRHTVLLTAVCVEISRLTEKTENFAKAKEKIFLQKAAAVKYSRDTETRVIYCRVRGSLSVIISVFNDSIWRARQEKVLLGCETSSGGGPPQGTHGIFLEEGLHCPTCSSSSRQELLTTKTPDKKEFKKKLPTLIGEQLAKDLESWEAPSGEGQLLQYVDNLLIATKTQEACLEWMVNLQNFLGLQGYCISQEKAQMVKQTVIYLGYEKGAGISKRNNTSLQPAKEGPHVSSSPGNSRWQSPKQLHAAAKGWPGCLRAIATVAVNIQEARKFTLGQKMTVPVSHTVSAVLKVKGVHWPSPQRFLKYQAILVEQDDVEIVVTNIVNPASFLSGSMGEPVIHDCLEAIKATYSSCPDLKDTLLENTETWSTDGSSYVISGRYVGYVVTTSREVIESGPLPTNTSAQKAEITALTWALELAKRKKVNIYTDLRYAFGDLQRILLRATHRLFAERANSIPSGKKEWAVQVEEPSQQLACPLNIALHPALVGLKKQITRFIERFIKRREHSKVLIEGVPLSQPLSTMIPRGSHAGTPEHRQKEEGWERMGFVIAPVQMLNSTGGIPKMC</sequence>
<dbReference type="InterPro" id="IPR043502">
    <property type="entry name" value="DNA/RNA_pol_sf"/>
</dbReference>
<keyword evidence="5" id="KW-0378">Hydrolase</keyword>
<dbReference type="AlphaFoldDB" id="A0A3M0KGB4"/>
<dbReference type="Gene3D" id="3.30.420.10">
    <property type="entry name" value="Ribonuclease H-like superfamily/Ribonuclease H"/>
    <property type="match status" value="1"/>
</dbReference>
<dbReference type="InterPro" id="IPR002156">
    <property type="entry name" value="RNaseH_domain"/>
</dbReference>
<feature type="domain" description="RNase H type-1" evidence="8">
    <location>
        <begin position="478"/>
        <end position="642"/>
    </location>
</feature>
<evidence type="ECO:0000256" key="3">
    <source>
        <dbReference type="ARBA" id="ARBA00022722"/>
    </source>
</evidence>
<gene>
    <name evidence="9" type="ORF">DUI87_09775</name>
</gene>
<keyword evidence="1" id="KW-0808">Transferase</keyword>
<dbReference type="PANTHER" id="PTHR41694:SF5">
    <property type="entry name" value="RIBONUCLEASE H"/>
    <property type="match status" value="1"/>
</dbReference>
<dbReference type="STRING" id="333673.A0A3M0KGB4"/>
<evidence type="ECO:0000259" key="8">
    <source>
        <dbReference type="PROSITE" id="PS50879"/>
    </source>
</evidence>
<evidence type="ECO:0000256" key="2">
    <source>
        <dbReference type="ARBA" id="ARBA00022695"/>
    </source>
</evidence>
<evidence type="ECO:0000256" key="5">
    <source>
        <dbReference type="ARBA" id="ARBA00022801"/>
    </source>
</evidence>
<dbReference type="InterPro" id="IPR036397">
    <property type="entry name" value="RNaseH_sf"/>
</dbReference>
<dbReference type="Pfam" id="PF00075">
    <property type="entry name" value="RNase_H"/>
    <property type="match status" value="1"/>
</dbReference>
<dbReference type="PROSITE" id="PS50879">
    <property type="entry name" value="RNASE_H_1"/>
    <property type="match status" value="1"/>
</dbReference>
<accession>A0A3M0KGB4</accession>
<keyword evidence="10" id="KW-1185">Reference proteome</keyword>
<feature type="compositionally biased region" description="Polar residues" evidence="7">
    <location>
        <begin position="347"/>
        <end position="360"/>
    </location>
</feature>
<dbReference type="SUPFAM" id="SSF53098">
    <property type="entry name" value="Ribonuclease H-like"/>
    <property type="match status" value="1"/>
</dbReference>
<reference evidence="9 10" key="1">
    <citation type="submission" date="2018-07" db="EMBL/GenBank/DDBJ databases">
        <title>A high quality draft genome assembly of the barn swallow (H. rustica rustica).</title>
        <authorList>
            <person name="Formenti G."/>
            <person name="Chiara M."/>
            <person name="Poveda L."/>
            <person name="Francoijs K.-J."/>
            <person name="Bonisoli-Alquati A."/>
            <person name="Canova L."/>
            <person name="Gianfranceschi L."/>
            <person name="Horner D.S."/>
            <person name="Saino N."/>
        </authorList>
    </citation>
    <scope>NUCLEOTIDE SEQUENCE [LARGE SCALE GENOMIC DNA]</scope>
    <source>
        <strain evidence="9">Chelidonia</strain>
        <tissue evidence="9">Blood</tissue>
    </source>
</reference>
<dbReference type="EMBL" id="QRBI01000106">
    <property type="protein sequence ID" value="RMC12263.1"/>
    <property type="molecule type" value="Genomic_DNA"/>
</dbReference>
<name>A0A3M0KGB4_HIRRU</name>
<dbReference type="GO" id="GO:0004523">
    <property type="term" value="F:RNA-DNA hybrid ribonuclease activity"/>
    <property type="evidence" value="ECO:0007669"/>
    <property type="project" value="InterPro"/>
</dbReference>
<feature type="region of interest" description="Disordered" evidence="7">
    <location>
        <begin position="333"/>
        <end position="360"/>
    </location>
</feature>
<comment type="caution">
    <text evidence="9">The sequence shown here is derived from an EMBL/GenBank/DDBJ whole genome shotgun (WGS) entry which is preliminary data.</text>
</comment>
<evidence type="ECO:0000313" key="10">
    <source>
        <dbReference type="Proteomes" id="UP000269221"/>
    </source>
</evidence>
<dbReference type="Gene3D" id="3.30.70.270">
    <property type="match status" value="1"/>
</dbReference>
<keyword evidence="2" id="KW-0548">Nucleotidyltransferase</keyword>
<organism evidence="9 10">
    <name type="scientific">Hirundo rustica rustica</name>
    <dbReference type="NCBI Taxonomy" id="333673"/>
    <lineage>
        <taxon>Eukaryota</taxon>
        <taxon>Metazoa</taxon>
        <taxon>Chordata</taxon>
        <taxon>Craniata</taxon>
        <taxon>Vertebrata</taxon>
        <taxon>Euteleostomi</taxon>
        <taxon>Archelosauria</taxon>
        <taxon>Archosauria</taxon>
        <taxon>Dinosauria</taxon>
        <taxon>Saurischia</taxon>
        <taxon>Theropoda</taxon>
        <taxon>Coelurosauria</taxon>
        <taxon>Aves</taxon>
        <taxon>Neognathae</taxon>
        <taxon>Neoaves</taxon>
        <taxon>Telluraves</taxon>
        <taxon>Australaves</taxon>
        <taxon>Passeriformes</taxon>
        <taxon>Sylvioidea</taxon>
        <taxon>Hirundinidae</taxon>
        <taxon>Hirundo</taxon>
    </lineage>
</organism>
<evidence type="ECO:0000313" key="9">
    <source>
        <dbReference type="EMBL" id="RMC12263.1"/>
    </source>
</evidence>
<evidence type="ECO:0000256" key="4">
    <source>
        <dbReference type="ARBA" id="ARBA00022759"/>
    </source>
</evidence>
<dbReference type="Proteomes" id="UP000269221">
    <property type="component" value="Unassembled WGS sequence"/>
</dbReference>
<dbReference type="PANTHER" id="PTHR41694">
    <property type="entry name" value="ENDOGENOUS RETROVIRUS GROUP K MEMBER POL PROTEIN"/>
    <property type="match status" value="1"/>
</dbReference>
<keyword evidence="6" id="KW-0695">RNA-directed DNA polymerase</keyword>
<evidence type="ECO:0000256" key="6">
    <source>
        <dbReference type="ARBA" id="ARBA00022918"/>
    </source>
</evidence>
<keyword evidence="4" id="KW-0255">Endonuclease</keyword>
<keyword evidence="3" id="KW-0540">Nuclease</keyword>
<dbReference type="GO" id="GO:0003964">
    <property type="term" value="F:RNA-directed DNA polymerase activity"/>
    <property type="evidence" value="ECO:0007669"/>
    <property type="project" value="UniProtKB-KW"/>
</dbReference>
<dbReference type="InterPro" id="IPR012337">
    <property type="entry name" value="RNaseH-like_sf"/>
</dbReference>
<dbReference type="SUPFAM" id="SSF56672">
    <property type="entry name" value="DNA/RNA polymerases"/>
    <property type="match status" value="1"/>
</dbReference>
<dbReference type="InterPro" id="IPR043128">
    <property type="entry name" value="Rev_trsase/Diguanyl_cyclase"/>
</dbReference>
<proteinExistence type="predicted"/>